<evidence type="ECO:0000313" key="6">
    <source>
        <dbReference type="Proteomes" id="UP000095283"/>
    </source>
</evidence>
<protein>
    <submittedName>
        <fullName evidence="7">Protein kinase domain-containing protein</fullName>
    </submittedName>
</protein>
<dbReference type="Gene3D" id="3.30.200.20">
    <property type="entry name" value="Phosphorylase Kinase, domain 1"/>
    <property type="match status" value="1"/>
</dbReference>
<dbReference type="PROSITE" id="PS00107">
    <property type="entry name" value="PROTEIN_KINASE_ATP"/>
    <property type="match status" value="1"/>
</dbReference>
<dbReference type="InterPro" id="IPR017441">
    <property type="entry name" value="Protein_kinase_ATP_BS"/>
</dbReference>
<feature type="binding site" evidence="3">
    <location>
        <position position="63"/>
    </location>
    <ligand>
        <name>ATP</name>
        <dbReference type="ChEBI" id="CHEBI:30616"/>
    </ligand>
</feature>
<keyword evidence="1 3" id="KW-0547">Nucleotide-binding</keyword>
<proteinExistence type="predicted"/>
<dbReference type="GO" id="GO:0004672">
    <property type="term" value="F:protein kinase activity"/>
    <property type="evidence" value="ECO:0007669"/>
    <property type="project" value="InterPro"/>
</dbReference>
<dbReference type="InterPro" id="IPR011009">
    <property type="entry name" value="Kinase-like_dom_sf"/>
</dbReference>
<keyword evidence="6" id="KW-1185">Reference proteome</keyword>
<dbReference type="InterPro" id="IPR000719">
    <property type="entry name" value="Prot_kinase_dom"/>
</dbReference>
<sequence length="246" mass="27925">MHRRQNIAVSEDIILGRPIPKQPWELSKEKITMEVKLGEGAFGEVWKGKMQHSGNSTVDVAIKVVSVKFYFVLKKIILVPHFHNYYRRNVVAFYGMVIDNDNVMIIMEMVRGGGLDHHLKKNPDKIVKISDFGLSKQADSYKIPPTEMTPIRWWGAHRSSATIPNKKSVGSVVTPSKKPIQSVRKSTISEQSMKHKTKPHSKKSSTHMKIKSMSSVKDTRKKSAVVPKNKTSDPSREKSCANKRRH</sequence>
<evidence type="ECO:0000256" key="4">
    <source>
        <dbReference type="SAM" id="MobiDB-lite"/>
    </source>
</evidence>
<keyword evidence="2 3" id="KW-0067">ATP-binding</keyword>
<dbReference type="InterPro" id="IPR050198">
    <property type="entry name" value="Non-receptor_tyrosine_kinases"/>
</dbReference>
<dbReference type="SUPFAM" id="SSF56112">
    <property type="entry name" value="Protein kinase-like (PK-like)"/>
    <property type="match status" value="1"/>
</dbReference>
<dbReference type="InterPro" id="IPR001245">
    <property type="entry name" value="Ser-Thr/Tyr_kinase_cat_dom"/>
</dbReference>
<accession>A0A1I7X6H1</accession>
<evidence type="ECO:0000256" key="2">
    <source>
        <dbReference type="ARBA" id="ARBA00022840"/>
    </source>
</evidence>
<organism evidence="6 7">
    <name type="scientific">Heterorhabditis bacteriophora</name>
    <name type="common">Entomopathogenic nematode worm</name>
    <dbReference type="NCBI Taxonomy" id="37862"/>
    <lineage>
        <taxon>Eukaryota</taxon>
        <taxon>Metazoa</taxon>
        <taxon>Ecdysozoa</taxon>
        <taxon>Nematoda</taxon>
        <taxon>Chromadorea</taxon>
        <taxon>Rhabditida</taxon>
        <taxon>Rhabditina</taxon>
        <taxon>Rhabditomorpha</taxon>
        <taxon>Strongyloidea</taxon>
        <taxon>Heterorhabditidae</taxon>
        <taxon>Heterorhabditis</taxon>
    </lineage>
</organism>
<dbReference type="GO" id="GO:0005524">
    <property type="term" value="F:ATP binding"/>
    <property type="evidence" value="ECO:0007669"/>
    <property type="project" value="UniProtKB-UniRule"/>
</dbReference>
<dbReference type="AlphaFoldDB" id="A0A1I7X6H1"/>
<evidence type="ECO:0000313" key="7">
    <source>
        <dbReference type="WBParaSite" id="Hba_13162"/>
    </source>
</evidence>
<feature type="region of interest" description="Disordered" evidence="4">
    <location>
        <begin position="165"/>
        <end position="246"/>
    </location>
</feature>
<feature type="compositionally biased region" description="Basic residues" evidence="4">
    <location>
        <begin position="194"/>
        <end position="210"/>
    </location>
</feature>
<evidence type="ECO:0000256" key="3">
    <source>
        <dbReference type="PROSITE-ProRule" id="PRU10141"/>
    </source>
</evidence>
<dbReference type="WBParaSite" id="Hba_13162">
    <property type="protein sequence ID" value="Hba_13162"/>
    <property type="gene ID" value="Hba_13162"/>
</dbReference>
<dbReference type="PROSITE" id="PS50011">
    <property type="entry name" value="PROTEIN_KINASE_DOM"/>
    <property type="match status" value="1"/>
</dbReference>
<reference evidence="7" key="1">
    <citation type="submission" date="2016-11" db="UniProtKB">
        <authorList>
            <consortium name="WormBaseParasite"/>
        </authorList>
    </citation>
    <scope>IDENTIFICATION</scope>
</reference>
<dbReference type="Pfam" id="PF07714">
    <property type="entry name" value="PK_Tyr_Ser-Thr"/>
    <property type="match status" value="1"/>
</dbReference>
<feature type="compositionally biased region" description="Basic and acidic residues" evidence="4">
    <location>
        <begin position="230"/>
        <end position="240"/>
    </location>
</feature>
<evidence type="ECO:0000259" key="5">
    <source>
        <dbReference type="PROSITE" id="PS50011"/>
    </source>
</evidence>
<evidence type="ECO:0000256" key="1">
    <source>
        <dbReference type="ARBA" id="ARBA00022741"/>
    </source>
</evidence>
<dbReference type="PANTHER" id="PTHR24418">
    <property type="entry name" value="TYROSINE-PROTEIN KINASE"/>
    <property type="match status" value="1"/>
</dbReference>
<feature type="domain" description="Protein kinase" evidence="5">
    <location>
        <begin position="31"/>
        <end position="246"/>
    </location>
</feature>
<name>A0A1I7X6H1_HETBA</name>
<dbReference type="Proteomes" id="UP000095283">
    <property type="component" value="Unplaced"/>
</dbReference>